<dbReference type="PANTHER" id="PTHR43344:SF2">
    <property type="entry name" value="PHOSPHOSERINE PHOSPHATASE"/>
    <property type="match status" value="1"/>
</dbReference>
<dbReference type="Gene3D" id="3.30.70.2020">
    <property type="match status" value="1"/>
</dbReference>
<comment type="caution">
    <text evidence="14">The sequence shown here is derived from an EMBL/GenBank/DDBJ whole genome shotgun (WGS) entry which is preliminary data.</text>
</comment>
<dbReference type="InterPro" id="IPR036412">
    <property type="entry name" value="HAD-like_sf"/>
</dbReference>
<comment type="similarity">
    <text evidence="3">Belongs to the HAD-like hydrolase superfamily. SerB family.</text>
</comment>
<sequence>MLLTNTTLAQWHSSQYLTGLCHKSVCFTLPENQQLQLVAADESDSAHLVIFAEGLNLEKLYAIKTALSNVLSIDYFKSGRDMGAGCAVEAKVAMDQHSDGDLNTLIEQLSVATQTDMALLTHRPTLSQPGVLLMDMDSTVIGIECIDEIAKLAGVGEQVSAVTELAMQGKLDFVDSLTSRVACLADAPESILQQVRDAMPINPGISRLLHELRLANWKLAIASGGFTFFADYLLERLDLDYVIANQLEIKDKRLTGKVEGDIVSAQTKADTLTKLANQYGIDLSQTIALGDGANDLVMMKQAGLGIALHAKPLVRQQADAALRFSAADGLLAYLRQ</sequence>
<evidence type="ECO:0000256" key="1">
    <source>
        <dbReference type="ARBA" id="ARBA00001946"/>
    </source>
</evidence>
<evidence type="ECO:0000313" key="14">
    <source>
        <dbReference type="EMBL" id="GAA0857036.1"/>
    </source>
</evidence>
<evidence type="ECO:0000256" key="4">
    <source>
        <dbReference type="ARBA" id="ARBA00012640"/>
    </source>
</evidence>
<protein>
    <recommendedName>
        <fullName evidence="5">Phosphoserine phosphatase</fullName>
        <ecNumber evidence="4">3.1.3.3</ecNumber>
    </recommendedName>
    <alternativeName>
        <fullName evidence="11">O-phosphoserine phosphohydrolase</fullName>
    </alternativeName>
</protein>
<dbReference type="EC" id="3.1.3.3" evidence="4"/>
<dbReference type="NCBIfam" id="TIGR01488">
    <property type="entry name" value="HAD-SF-IB"/>
    <property type="match status" value="1"/>
</dbReference>
<organism evidence="14 15">
    <name type="scientific">Aliiglaciecola litoralis</name>
    <dbReference type="NCBI Taxonomy" id="582857"/>
    <lineage>
        <taxon>Bacteria</taxon>
        <taxon>Pseudomonadati</taxon>
        <taxon>Pseudomonadota</taxon>
        <taxon>Gammaproteobacteria</taxon>
        <taxon>Alteromonadales</taxon>
        <taxon>Alteromonadaceae</taxon>
        <taxon>Aliiglaciecola</taxon>
    </lineage>
</organism>
<dbReference type="CDD" id="cd07500">
    <property type="entry name" value="HAD_PSP"/>
    <property type="match status" value="1"/>
</dbReference>
<comment type="catalytic activity">
    <reaction evidence="13">
        <text>O-phospho-D-serine + H2O = D-serine + phosphate</text>
        <dbReference type="Rhea" id="RHEA:24873"/>
        <dbReference type="ChEBI" id="CHEBI:15377"/>
        <dbReference type="ChEBI" id="CHEBI:35247"/>
        <dbReference type="ChEBI" id="CHEBI:43474"/>
        <dbReference type="ChEBI" id="CHEBI:58680"/>
        <dbReference type="EC" id="3.1.3.3"/>
    </reaction>
</comment>
<evidence type="ECO:0000256" key="9">
    <source>
        <dbReference type="ARBA" id="ARBA00022842"/>
    </source>
</evidence>
<keyword evidence="7" id="KW-0479">Metal-binding</keyword>
<dbReference type="InterPro" id="IPR023214">
    <property type="entry name" value="HAD_sf"/>
</dbReference>
<keyword evidence="9" id="KW-0460">Magnesium</keyword>
<evidence type="ECO:0000256" key="7">
    <source>
        <dbReference type="ARBA" id="ARBA00022723"/>
    </source>
</evidence>
<keyword evidence="15" id="KW-1185">Reference proteome</keyword>
<dbReference type="SFLD" id="SFLDG01137">
    <property type="entry name" value="C1.6.1:_Phosphoserine_Phosphat"/>
    <property type="match status" value="1"/>
</dbReference>
<dbReference type="InterPro" id="IPR004469">
    <property type="entry name" value="PSP"/>
</dbReference>
<dbReference type="SUPFAM" id="SSF56784">
    <property type="entry name" value="HAD-like"/>
    <property type="match status" value="1"/>
</dbReference>
<evidence type="ECO:0000256" key="6">
    <source>
        <dbReference type="ARBA" id="ARBA00022605"/>
    </source>
</evidence>
<comment type="catalytic activity">
    <reaction evidence="12">
        <text>O-phospho-L-serine + H2O = L-serine + phosphate</text>
        <dbReference type="Rhea" id="RHEA:21208"/>
        <dbReference type="ChEBI" id="CHEBI:15377"/>
        <dbReference type="ChEBI" id="CHEBI:33384"/>
        <dbReference type="ChEBI" id="CHEBI:43474"/>
        <dbReference type="ChEBI" id="CHEBI:57524"/>
        <dbReference type="EC" id="3.1.3.3"/>
    </reaction>
</comment>
<dbReference type="SFLD" id="SFLDG01136">
    <property type="entry name" value="C1.6:_Phosphoserine_Phosphatas"/>
    <property type="match status" value="1"/>
</dbReference>
<dbReference type="SFLD" id="SFLDS00003">
    <property type="entry name" value="Haloacid_Dehalogenase"/>
    <property type="match status" value="1"/>
</dbReference>
<dbReference type="PANTHER" id="PTHR43344">
    <property type="entry name" value="PHOSPHOSERINE PHOSPHATASE"/>
    <property type="match status" value="1"/>
</dbReference>
<evidence type="ECO:0000256" key="13">
    <source>
        <dbReference type="ARBA" id="ARBA00048523"/>
    </source>
</evidence>
<proteinExistence type="inferred from homology"/>
<comment type="cofactor">
    <cofactor evidence="1">
        <name>Mg(2+)</name>
        <dbReference type="ChEBI" id="CHEBI:18420"/>
    </cofactor>
</comment>
<dbReference type="Gene3D" id="1.10.150.210">
    <property type="entry name" value="Phosphoserine phosphatase, domain 2"/>
    <property type="match status" value="1"/>
</dbReference>
<dbReference type="Pfam" id="PF12710">
    <property type="entry name" value="HAD"/>
    <property type="match status" value="1"/>
</dbReference>
<evidence type="ECO:0000256" key="12">
    <source>
        <dbReference type="ARBA" id="ARBA00048138"/>
    </source>
</evidence>
<name>A0ABN1LKU5_9ALTE</name>
<keyword evidence="6" id="KW-0028">Amino-acid biosynthesis</keyword>
<evidence type="ECO:0000256" key="3">
    <source>
        <dbReference type="ARBA" id="ARBA00009184"/>
    </source>
</evidence>
<dbReference type="EMBL" id="BAAAFD010000005">
    <property type="protein sequence ID" value="GAA0857036.1"/>
    <property type="molecule type" value="Genomic_DNA"/>
</dbReference>
<dbReference type="SFLD" id="SFLDF00029">
    <property type="entry name" value="phosphoserine_phosphatase"/>
    <property type="match status" value="1"/>
</dbReference>
<dbReference type="RefSeq" id="WP_343859710.1">
    <property type="nucleotide sequence ID" value="NZ_BAAAFD010000005.1"/>
</dbReference>
<dbReference type="Proteomes" id="UP001500359">
    <property type="component" value="Unassembled WGS sequence"/>
</dbReference>
<accession>A0ABN1LKU5</accession>
<dbReference type="NCBIfam" id="TIGR00338">
    <property type="entry name" value="serB"/>
    <property type="match status" value="1"/>
</dbReference>
<evidence type="ECO:0000256" key="2">
    <source>
        <dbReference type="ARBA" id="ARBA00005135"/>
    </source>
</evidence>
<gene>
    <name evidence="14" type="ORF">GCM10009114_21210</name>
</gene>
<evidence type="ECO:0000256" key="8">
    <source>
        <dbReference type="ARBA" id="ARBA00022801"/>
    </source>
</evidence>
<keyword evidence="8" id="KW-0378">Hydrolase</keyword>
<reference evidence="14 15" key="1">
    <citation type="journal article" date="2019" name="Int. J. Syst. Evol. Microbiol.">
        <title>The Global Catalogue of Microorganisms (GCM) 10K type strain sequencing project: providing services to taxonomists for standard genome sequencing and annotation.</title>
        <authorList>
            <consortium name="The Broad Institute Genomics Platform"/>
            <consortium name="The Broad Institute Genome Sequencing Center for Infectious Disease"/>
            <person name="Wu L."/>
            <person name="Ma J."/>
        </authorList>
    </citation>
    <scope>NUCLEOTIDE SEQUENCE [LARGE SCALE GENOMIC DNA]</scope>
    <source>
        <strain evidence="14 15">JCM 15896</strain>
    </source>
</reference>
<keyword evidence="10" id="KW-0718">Serine biosynthesis</keyword>
<dbReference type="InterPro" id="IPR050582">
    <property type="entry name" value="HAD-like_SerB"/>
</dbReference>
<evidence type="ECO:0000256" key="11">
    <source>
        <dbReference type="ARBA" id="ARBA00031693"/>
    </source>
</evidence>
<evidence type="ECO:0000256" key="5">
    <source>
        <dbReference type="ARBA" id="ARBA00015196"/>
    </source>
</evidence>
<evidence type="ECO:0000256" key="10">
    <source>
        <dbReference type="ARBA" id="ARBA00023299"/>
    </source>
</evidence>
<comment type="pathway">
    <text evidence="2">Amino-acid biosynthesis; L-serine biosynthesis; L-serine from 3-phospho-D-glycerate: step 3/3.</text>
</comment>
<dbReference type="Gene3D" id="3.40.50.1000">
    <property type="entry name" value="HAD superfamily/HAD-like"/>
    <property type="match status" value="1"/>
</dbReference>
<evidence type="ECO:0000313" key="15">
    <source>
        <dbReference type="Proteomes" id="UP001500359"/>
    </source>
</evidence>